<proteinExistence type="predicted"/>
<sequence>MTVRACEETFTIMRVVHGVASSFSRKQESLRAEGYLDILISAHNKHLKTHKLSPLAVREYTRCSEPLELPRMSLPILQESTTPPPGEIEDRDAPLPQTRTQDVGSWTDHEGDQLKDAPGDGPSKEEEYTPESSDIDDDDDENNSEVSDTQSDSQLSIGTLPIQDELPDPMTKDGSGNQVELSHHELSLRRAGLIDYAHQLIAQTSHKFFEDEHRIEELKKKIILKSDASRKIQPRLKRRDHLIQELFRIHKIELETLLLEVDNILNLHPIYSELTTIQKKNHSDRTPASQCTLCRQTES</sequence>
<accession>A0ACC0EAF2</accession>
<protein>
    <submittedName>
        <fullName evidence="1">Uncharacterized protein</fullName>
    </submittedName>
</protein>
<organism evidence="1 2">
    <name type="scientific">Puccinia striiformis f. sp. tritici</name>
    <dbReference type="NCBI Taxonomy" id="168172"/>
    <lineage>
        <taxon>Eukaryota</taxon>
        <taxon>Fungi</taxon>
        <taxon>Dikarya</taxon>
        <taxon>Basidiomycota</taxon>
        <taxon>Pucciniomycotina</taxon>
        <taxon>Pucciniomycetes</taxon>
        <taxon>Pucciniales</taxon>
        <taxon>Pucciniaceae</taxon>
        <taxon>Puccinia</taxon>
    </lineage>
</organism>
<evidence type="ECO:0000313" key="1">
    <source>
        <dbReference type="EMBL" id="KAI7947989.1"/>
    </source>
</evidence>
<feature type="non-terminal residue" evidence="1">
    <location>
        <position position="299"/>
    </location>
</feature>
<reference evidence="2" key="2">
    <citation type="journal article" date="2018" name="Mol. Plant Microbe Interact.">
        <title>Genome sequence resources for the wheat stripe rust pathogen (Puccinia striiformis f. sp. tritici) and the barley stripe rust pathogen (Puccinia striiformis f. sp. hordei).</title>
        <authorList>
            <person name="Xia C."/>
            <person name="Wang M."/>
            <person name="Yin C."/>
            <person name="Cornejo O.E."/>
            <person name="Hulbert S.H."/>
            <person name="Chen X."/>
        </authorList>
    </citation>
    <scope>NUCLEOTIDE SEQUENCE [LARGE SCALE GENOMIC DNA]</scope>
    <source>
        <strain evidence="2">93-210</strain>
    </source>
</reference>
<reference evidence="1 2" key="3">
    <citation type="journal article" date="2022" name="Microbiol. Spectr.">
        <title>Folding features and dynamics of 3D genome architecture in plant fungal pathogens.</title>
        <authorList>
            <person name="Xia C."/>
        </authorList>
    </citation>
    <scope>NUCLEOTIDE SEQUENCE [LARGE SCALE GENOMIC DNA]</scope>
    <source>
        <strain evidence="1 2">93-210</strain>
    </source>
</reference>
<gene>
    <name evidence="1" type="ORF">MJO28_009897</name>
</gene>
<evidence type="ECO:0000313" key="2">
    <source>
        <dbReference type="Proteomes" id="UP001060170"/>
    </source>
</evidence>
<name>A0ACC0EAF2_9BASI</name>
<dbReference type="Proteomes" id="UP001060170">
    <property type="component" value="Chromosome 9"/>
</dbReference>
<comment type="caution">
    <text evidence="1">The sequence shown here is derived from an EMBL/GenBank/DDBJ whole genome shotgun (WGS) entry which is preliminary data.</text>
</comment>
<dbReference type="EMBL" id="CM045873">
    <property type="protein sequence ID" value="KAI7947989.1"/>
    <property type="molecule type" value="Genomic_DNA"/>
</dbReference>
<keyword evidence="2" id="KW-1185">Reference proteome</keyword>
<reference evidence="2" key="1">
    <citation type="journal article" date="2018" name="BMC Genomics">
        <title>Genomic insights into host adaptation between the wheat stripe rust pathogen (Puccinia striiformis f. sp. tritici) and the barley stripe rust pathogen (Puccinia striiformis f. sp. hordei).</title>
        <authorList>
            <person name="Xia C."/>
            <person name="Wang M."/>
            <person name="Yin C."/>
            <person name="Cornejo O.E."/>
            <person name="Hulbert S.H."/>
            <person name="Chen X."/>
        </authorList>
    </citation>
    <scope>NUCLEOTIDE SEQUENCE [LARGE SCALE GENOMIC DNA]</scope>
    <source>
        <strain evidence="2">93-210</strain>
    </source>
</reference>